<gene>
    <name evidence="1" type="ORF">PACLA_8A084940</name>
</gene>
<accession>A0A6S7FL17</accession>
<reference evidence="1" key="1">
    <citation type="submission" date="2020-04" db="EMBL/GenBank/DDBJ databases">
        <authorList>
            <person name="Alioto T."/>
            <person name="Alioto T."/>
            <person name="Gomez Garrido J."/>
        </authorList>
    </citation>
    <scope>NUCLEOTIDE SEQUENCE</scope>
    <source>
        <strain evidence="1">A484AB</strain>
    </source>
</reference>
<dbReference type="SUPFAM" id="SSF47473">
    <property type="entry name" value="EF-hand"/>
    <property type="match status" value="1"/>
</dbReference>
<dbReference type="InterPro" id="IPR011992">
    <property type="entry name" value="EF-hand-dom_pair"/>
</dbReference>
<dbReference type="OrthoDB" id="10072101at2759"/>
<evidence type="ECO:0000313" key="1">
    <source>
        <dbReference type="EMBL" id="CAB3980465.1"/>
    </source>
</evidence>
<dbReference type="Proteomes" id="UP001152795">
    <property type="component" value="Unassembled WGS sequence"/>
</dbReference>
<sequence>MGIPDYDLMFDLLDTKMCGYLTIDELQDFQTQVYFAPLDLRQIEAAVHLVCGKNSQLKCSKEYFGNVVEEIGRRVLLEESIAWDFKCLDVLGCGRISLSSALLLFKCVHGQQFSLDIWNRFVSSRLTSYDDVSFDEIKLWLCAVPSGDLSNDNDFDNEREKLENQGGEKLHEDWSFLEKLQEDSSLLAQREAARNNESSLLKQKSRKRLRRLEKEGINAILFDQESDAEDDETRKGRQQIGASDLVALLKSKYESLREKLLLEQLEHDIGEGMWQAMSEGEQEERLIHSKLRERRLSSSHEGSVTHSHTAGSVPMEYRRNLLALLGSSRINHEDVLDEENKRREMLENEGKTDSEIHNILLKEWQEKLQGNVDSDKMLNDLCLRYQSEKNTLKSRLRGEREMMTVTQRMQEYKLMFREYLKSSLENSFESACLVVGVAETVANGNEIDRFHLGKELQHILADRLVTERRGHRLPKEIKHAELEYHQHETGLVELYEDVIKALERKHRAEMEIMVHMLQGKDASQTRADVRKMTNEERENQFVVLKTQRQGWRNRSSEDKLASKSFHFKLLQEAVSTVYVNQRLEMKEPGADKDIAVSLLAKLLHQQELDAETLLAVRDQTSDELLRIRQEQEQMYHEEWLDNLSAVVLGSSDVTRLEDDIIKLLEAKYDSIRHKVFEEALRDQKGSNEWENTPVSERYNLVTKAKVDEKKYRLQKRFSGAVKLLGDGFTNSDKLMSYLGENRQLFIENLKTVLEKRKSRLSEGLEIENENYGIEEKNLKSSGNLWKDLDERYKNEKRLLVKWLQEGGSGPREVNDTTVRLQQQKRLTEQEPNMLCALLMLGLCERHRRTENERLSQDDTRRHLLAEEQFDLARLSGNKDVKEIEDAEPNKDVLNEWMDAVLREMERKHRMEQRFLSLLLLDNALDDLRGEAREISEDERQKRLMELKDERDALDLDEKGDQDMNHTILEMACAFKIESRRFRLKSSQKERRVTDDTIFVSMVTDLRKRHSDECEEMLEKILDMSKEELAAVRMKEIQTYKSEHVENVAAVLLCYDGLGTNDEILRALENKYDALRDKLLLEALRKQLGEDEWQRLSERERQLRLMKMKLEAKRLQRENKLDELARLLGDGFAADVNLRKLLGENREKYEQQLRERLARRRERLAKGLPPDDDDEDLDDIESLDGKSLLESLDRRY</sequence>
<dbReference type="EMBL" id="CACRXK020000293">
    <property type="protein sequence ID" value="CAB3980465.1"/>
    <property type="molecule type" value="Genomic_DNA"/>
</dbReference>
<evidence type="ECO:0000313" key="2">
    <source>
        <dbReference type="Proteomes" id="UP001152795"/>
    </source>
</evidence>
<proteinExistence type="predicted"/>
<dbReference type="AlphaFoldDB" id="A0A6S7FL17"/>
<protein>
    <submittedName>
        <fullName evidence="1">Uncharacterized protein</fullName>
    </submittedName>
</protein>
<name>A0A6S7FL17_PARCT</name>
<comment type="caution">
    <text evidence="1">The sequence shown here is derived from an EMBL/GenBank/DDBJ whole genome shotgun (WGS) entry which is preliminary data.</text>
</comment>
<organism evidence="1 2">
    <name type="scientific">Paramuricea clavata</name>
    <name type="common">Red gorgonian</name>
    <name type="synonym">Violescent sea-whip</name>
    <dbReference type="NCBI Taxonomy" id="317549"/>
    <lineage>
        <taxon>Eukaryota</taxon>
        <taxon>Metazoa</taxon>
        <taxon>Cnidaria</taxon>
        <taxon>Anthozoa</taxon>
        <taxon>Octocorallia</taxon>
        <taxon>Malacalcyonacea</taxon>
        <taxon>Plexauridae</taxon>
        <taxon>Paramuricea</taxon>
    </lineage>
</organism>
<keyword evidence="2" id="KW-1185">Reference proteome</keyword>